<dbReference type="Pfam" id="PF00172">
    <property type="entry name" value="Zn_clus"/>
    <property type="match status" value="1"/>
</dbReference>
<keyword evidence="2" id="KW-0539">Nucleus</keyword>
<dbReference type="GO" id="GO:0003677">
    <property type="term" value="F:DNA binding"/>
    <property type="evidence" value="ECO:0007669"/>
    <property type="project" value="InterPro"/>
</dbReference>
<dbReference type="GO" id="GO:0000981">
    <property type="term" value="F:DNA-binding transcription factor activity, RNA polymerase II-specific"/>
    <property type="evidence" value="ECO:0007669"/>
    <property type="project" value="InterPro"/>
</dbReference>
<evidence type="ECO:0000313" key="6">
    <source>
        <dbReference type="Proteomes" id="UP000799302"/>
    </source>
</evidence>
<organism evidence="5 6">
    <name type="scientific">Microthyrium microscopicum</name>
    <dbReference type="NCBI Taxonomy" id="703497"/>
    <lineage>
        <taxon>Eukaryota</taxon>
        <taxon>Fungi</taxon>
        <taxon>Dikarya</taxon>
        <taxon>Ascomycota</taxon>
        <taxon>Pezizomycotina</taxon>
        <taxon>Dothideomycetes</taxon>
        <taxon>Dothideomycetes incertae sedis</taxon>
        <taxon>Microthyriales</taxon>
        <taxon>Microthyriaceae</taxon>
        <taxon>Microthyrium</taxon>
    </lineage>
</organism>
<dbReference type="CDD" id="cd00067">
    <property type="entry name" value="GAL4"/>
    <property type="match status" value="1"/>
</dbReference>
<reference evidence="5" key="1">
    <citation type="journal article" date="2020" name="Stud. Mycol.">
        <title>101 Dothideomycetes genomes: a test case for predicting lifestyles and emergence of pathogens.</title>
        <authorList>
            <person name="Haridas S."/>
            <person name="Albert R."/>
            <person name="Binder M."/>
            <person name="Bloem J."/>
            <person name="Labutti K."/>
            <person name="Salamov A."/>
            <person name="Andreopoulos B."/>
            <person name="Baker S."/>
            <person name="Barry K."/>
            <person name="Bills G."/>
            <person name="Bluhm B."/>
            <person name="Cannon C."/>
            <person name="Castanera R."/>
            <person name="Culley D."/>
            <person name="Daum C."/>
            <person name="Ezra D."/>
            <person name="Gonzalez J."/>
            <person name="Henrissat B."/>
            <person name="Kuo A."/>
            <person name="Liang C."/>
            <person name="Lipzen A."/>
            <person name="Lutzoni F."/>
            <person name="Magnuson J."/>
            <person name="Mondo S."/>
            <person name="Nolan M."/>
            <person name="Ohm R."/>
            <person name="Pangilinan J."/>
            <person name="Park H.-J."/>
            <person name="Ramirez L."/>
            <person name="Alfaro M."/>
            <person name="Sun H."/>
            <person name="Tritt A."/>
            <person name="Yoshinaga Y."/>
            <person name="Zwiers L.-H."/>
            <person name="Turgeon B."/>
            <person name="Goodwin S."/>
            <person name="Spatafora J."/>
            <person name="Crous P."/>
            <person name="Grigoriev I."/>
        </authorList>
    </citation>
    <scope>NUCLEOTIDE SEQUENCE</scope>
    <source>
        <strain evidence="5">CBS 115976</strain>
    </source>
</reference>
<dbReference type="AlphaFoldDB" id="A0A6A6U215"/>
<dbReference type="OrthoDB" id="4456959at2759"/>
<evidence type="ECO:0000313" key="5">
    <source>
        <dbReference type="EMBL" id="KAF2666335.1"/>
    </source>
</evidence>
<dbReference type="Pfam" id="PF04082">
    <property type="entry name" value="Fungal_trans"/>
    <property type="match status" value="1"/>
</dbReference>
<gene>
    <name evidence="5" type="ORF">BT63DRAFT_56301</name>
</gene>
<dbReference type="InterPro" id="IPR036864">
    <property type="entry name" value="Zn2-C6_fun-type_DNA-bd_sf"/>
</dbReference>
<feature type="compositionally biased region" description="Polar residues" evidence="3">
    <location>
        <begin position="660"/>
        <end position="675"/>
    </location>
</feature>
<accession>A0A6A6U215</accession>
<feature type="domain" description="Zn(2)-C6 fungal-type" evidence="4">
    <location>
        <begin position="31"/>
        <end position="61"/>
    </location>
</feature>
<dbReference type="EMBL" id="MU004239">
    <property type="protein sequence ID" value="KAF2666335.1"/>
    <property type="molecule type" value="Genomic_DNA"/>
</dbReference>
<dbReference type="Proteomes" id="UP000799302">
    <property type="component" value="Unassembled WGS sequence"/>
</dbReference>
<dbReference type="SMART" id="SM00066">
    <property type="entry name" value="GAL4"/>
    <property type="match status" value="1"/>
</dbReference>
<name>A0A6A6U215_9PEZI</name>
<evidence type="ECO:0000259" key="4">
    <source>
        <dbReference type="PROSITE" id="PS50048"/>
    </source>
</evidence>
<feature type="region of interest" description="Disordered" evidence="3">
    <location>
        <begin position="103"/>
        <end position="172"/>
    </location>
</feature>
<dbReference type="Gene3D" id="4.10.240.10">
    <property type="entry name" value="Zn(2)-C6 fungal-type DNA-binding domain"/>
    <property type="match status" value="1"/>
</dbReference>
<sequence length="868" mass="97338">MENSGRRRESETDYSAQVNKKLKLSNRTGQACDRCKLRKIRCDSTAEGCHPCQAANWACKTTDRITGKATVRGHAEKLEDDVRSLKATLVEYHTRLKALGEHVQPLPPGLSYPEEDSRSYPNGQTLPTESQRNWPARANTMSSSATTPQRTSTAPSISTIIPMLSNPPPPSSNPDLRMLMGTKVSLFGMEIDGTTFDDTFGDTESPRSYQGVLALTAMYNSGQIQIHAPLPSTKNEALHYAGLYFKLVNPYAPVLDKRDMFSRLDKIYDDPTNTTFERFTMPEKIMVHMMFGCIKHQIGVRRSSSPLVNEGIEHFKYCMVHFREVLQGRELGYVQAVSCLALFSRNYQKPEAAWFIMHAGLWIAIEIGLNRSASTLSEAERSALTPHSVELRKRCFWTIYGLSVIVSGRLGRPMPIRLQDIDIEFPDPVHDYLPNEIGVPEFDKCSFRVFICGCRLLVLLSQLYSTMYCVRRNIATFDVDMARLEEEFHIWKNTIPPELVDPDTAVEQAKPWGYYLQVWQYEFMFLLHHPVLRQTESNNYDGSNLLSCLKTCDDILDVTKRLCKILSVDSQWLTVAFLLAVVFTTLFIHESRKDCLTEKELSKLKADMNDWHEIFGLLGRMLGGGSKLQVATRRIVTQAIDKHDLRFAAKRTAAVAAANITQPLPSSTPQQSLGSHPNGGVYGTSNTSTPDLILRTNIASKSPQPYLPKNSTVTMDQPPSQYVAHGPQPYPYSEATTPQVGYQASTFSDSYQAAPSPSNASTQAYTPQPQEQFYSMQQEMGQQTPLMNQWTRWTQGITSYYPSPVNNQNMASQMGQDYINSANSLVALSEGNRIPMESHSVTQASNDARNMWPMGFLDSAHGANGQPG</sequence>
<dbReference type="InterPro" id="IPR001138">
    <property type="entry name" value="Zn2Cys6_DnaBD"/>
</dbReference>
<dbReference type="SUPFAM" id="SSF57701">
    <property type="entry name" value="Zn2/Cys6 DNA-binding domain"/>
    <property type="match status" value="1"/>
</dbReference>
<evidence type="ECO:0000256" key="1">
    <source>
        <dbReference type="ARBA" id="ARBA00022723"/>
    </source>
</evidence>
<evidence type="ECO:0000256" key="3">
    <source>
        <dbReference type="SAM" id="MobiDB-lite"/>
    </source>
</evidence>
<dbReference type="PANTHER" id="PTHR46910:SF4">
    <property type="entry name" value="ZN(2)-C6 FUNGAL-TYPE DOMAIN-CONTAINING PROTEIN"/>
    <property type="match status" value="1"/>
</dbReference>
<keyword evidence="1" id="KW-0479">Metal-binding</keyword>
<dbReference type="GO" id="GO:0006351">
    <property type="term" value="P:DNA-templated transcription"/>
    <property type="evidence" value="ECO:0007669"/>
    <property type="project" value="InterPro"/>
</dbReference>
<proteinExistence type="predicted"/>
<protein>
    <recommendedName>
        <fullName evidence="4">Zn(2)-C6 fungal-type domain-containing protein</fullName>
    </recommendedName>
</protein>
<keyword evidence="6" id="KW-1185">Reference proteome</keyword>
<dbReference type="SMART" id="SM00906">
    <property type="entry name" value="Fungal_trans"/>
    <property type="match status" value="1"/>
</dbReference>
<feature type="compositionally biased region" description="Polar residues" evidence="3">
    <location>
        <begin position="697"/>
        <end position="720"/>
    </location>
</feature>
<dbReference type="PANTHER" id="PTHR46910">
    <property type="entry name" value="TRANSCRIPTION FACTOR PDR1"/>
    <property type="match status" value="1"/>
</dbReference>
<evidence type="ECO:0000256" key="2">
    <source>
        <dbReference type="ARBA" id="ARBA00023242"/>
    </source>
</evidence>
<feature type="region of interest" description="Disordered" evidence="3">
    <location>
        <begin position="748"/>
        <end position="767"/>
    </location>
</feature>
<dbReference type="InterPro" id="IPR050987">
    <property type="entry name" value="AtrR-like"/>
</dbReference>
<dbReference type="GO" id="GO:0008270">
    <property type="term" value="F:zinc ion binding"/>
    <property type="evidence" value="ECO:0007669"/>
    <property type="project" value="InterPro"/>
</dbReference>
<dbReference type="PROSITE" id="PS00463">
    <property type="entry name" value="ZN2_CY6_FUNGAL_1"/>
    <property type="match status" value="1"/>
</dbReference>
<dbReference type="PROSITE" id="PS50048">
    <property type="entry name" value="ZN2_CY6_FUNGAL_2"/>
    <property type="match status" value="1"/>
</dbReference>
<feature type="compositionally biased region" description="Polar residues" evidence="3">
    <location>
        <begin position="119"/>
        <end position="159"/>
    </location>
</feature>
<dbReference type="InterPro" id="IPR007219">
    <property type="entry name" value="XnlR_reg_dom"/>
</dbReference>
<dbReference type="CDD" id="cd12148">
    <property type="entry name" value="fungal_TF_MHR"/>
    <property type="match status" value="1"/>
</dbReference>
<feature type="region of interest" description="Disordered" evidence="3">
    <location>
        <begin position="660"/>
        <end position="736"/>
    </location>
</feature>